<dbReference type="GO" id="GO:0005737">
    <property type="term" value="C:cytoplasm"/>
    <property type="evidence" value="ECO:0007669"/>
    <property type="project" value="UniProtKB-SubCell"/>
</dbReference>
<keyword evidence="5 11" id="KW-0547">Nucleotide-binding</keyword>
<dbReference type="Pfam" id="PF01225">
    <property type="entry name" value="Mur_ligase"/>
    <property type="match status" value="1"/>
</dbReference>
<dbReference type="SUPFAM" id="SSF63418">
    <property type="entry name" value="MurE/MurF N-terminal domain"/>
    <property type="match status" value="1"/>
</dbReference>
<name>A0A1N6E608_9MICO</name>
<dbReference type="GO" id="GO:0000287">
    <property type="term" value="F:magnesium ion binding"/>
    <property type="evidence" value="ECO:0007669"/>
    <property type="project" value="UniProtKB-UniRule"/>
</dbReference>
<keyword evidence="11" id="KW-0460">Magnesium</keyword>
<evidence type="ECO:0000256" key="3">
    <source>
        <dbReference type="ARBA" id="ARBA00022598"/>
    </source>
</evidence>
<comment type="similarity">
    <text evidence="1 11">Belongs to the MurCDEF family. MurE subfamily.</text>
</comment>
<sequence>MTGTPLTALRPKHPSPRSLPGLAEAFGFAVLGEIDGLEVTGAGLSSKSVQPGDLYVGVPGRNAHGADFAASAREAGAVALLTDAAGAERAADAGLPILVTDDVRAALGEVAAWIHRTAENPATFFAVTGTNGKTSVVYLLYGMLRQLGIMAGLTSTAERRIGDEAVTSSLTTPEASELHALLARMREVDVRAVGIEVSAQALSRHRVDGLVFDVVGFTNLTHDHLDDYTSMDEYFEAKRELFQPERSRRGVVTVDSEWGRRLVAESRIPVTTLTTVDGVEADWRITVLEEGADHTSFRLEGPGGRRIETQVPLLGWYMAANAALAIVMLTEAGYDLDLIGAALERDGGVQAYIPGRAERISGDRGPVVYIDYGHSPDAFLQTLGAIRRSTAGRVVMVFGADGDRDTTKRAEMGAIAARGADVVVITDFHPRFEDPASIRAALIAGAREAVPEREIHEIADPREAFRAALALAGEGDAILYAGPGHEDYHEVKGVKIPYSARDDSRQALRDAGWLA</sequence>
<evidence type="ECO:0000259" key="14">
    <source>
        <dbReference type="Pfam" id="PF02875"/>
    </source>
</evidence>
<feature type="domain" description="Mur ligase central" evidence="15">
    <location>
        <begin position="127"/>
        <end position="328"/>
    </location>
</feature>
<dbReference type="Gene3D" id="3.40.1390.10">
    <property type="entry name" value="MurE/MurF, N-terminal domain"/>
    <property type="match status" value="1"/>
</dbReference>
<dbReference type="Gene3D" id="3.90.190.20">
    <property type="entry name" value="Mur ligase, C-terminal domain"/>
    <property type="match status" value="1"/>
</dbReference>
<evidence type="ECO:0000256" key="10">
    <source>
        <dbReference type="ARBA" id="ARBA00023316"/>
    </source>
</evidence>
<dbReference type="EMBL" id="FSRJ01000001">
    <property type="protein sequence ID" value="SIN78426.1"/>
    <property type="molecule type" value="Genomic_DNA"/>
</dbReference>
<feature type="domain" description="Mur ligase C-terminal" evidence="14">
    <location>
        <begin position="355"/>
        <end position="483"/>
    </location>
</feature>
<dbReference type="InterPro" id="IPR000713">
    <property type="entry name" value="Mur_ligase_N"/>
</dbReference>
<protein>
    <recommendedName>
        <fullName evidence="11">UDP-N-acetylmuramyl-tripeptide synthetase</fullName>
        <ecNumber evidence="11">6.3.2.-</ecNumber>
    </recommendedName>
    <alternativeName>
        <fullName evidence="11">UDP-MurNAc-tripeptide synthetase</fullName>
    </alternativeName>
</protein>
<keyword evidence="10 11" id="KW-0961">Cell wall biogenesis/degradation</keyword>
<dbReference type="PANTHER" id="PTHR23135">
    <property type="entry name" value="MUR LIGASE FAMILY MEMBER"/>
    <property type="match status" value="1"/>
</dbReference>
<dbReference type="STRING" id="232089.SAMN05443544_1125"/>
<dbReference type="NCBIfam" id="TIGR01085">
    <property type="entry name" value="murE"/>
    <property type="match status" value="1"/>
</dbReference>
<organism evidence="16 17">
    <name type="scientific">Agromyces cerinus subsp. cerinus</name>
    <dbReference type="NCBI Taxonomy" id="232089"/>
    <lineage>
        <taxon>Bacteria</taxon>
        <taxon>Bacillati</taxon>
        <taxon>Actinomycetota</taxon>
        <taxon>Actinomycetes</taxon>
        <taxon>Micrococcales</taxon>
        <taxon>Microbacteriaceae</taxon>
        <taxon>Agromyces</taxon>
    </lineage>
</organism>
<evidence type="ECO:0000256" key="9">
    <source>
        <dbReference type="ARBA" id="ARBA00023306"/>
    </source>
</evidence>
<keyword evidence="17" id="KW-1185">Reference proteome</keyword>
<keyword evidence="9 11" id="KW-0131">Cell cycle</keyword>
<comment type="PTM">
    <text evidence="11">Carboxylation is probably crucial for Mg(2+) binding and, consequently, for the gamma-phosphate positioning of ATP.</text>
</comment>
<dbReference type="Gene3D" id="3.40.1190.10">
    <property type="entry name" value="Mur-like, catalytic domain"/>
    <property type="match status" value="1"/>
</dbReference>
<proteinExistence type="inferred from homology"/>
<evidence type="ECO:0000256" key="4">
    <source>
        <dbReference type="ARBA" id="ARBA00022618"/>
    </source>
</evidence>
<dbReference type="GO" id="GO:0008360">
    <property type="term" value="P:regulation of cell shape"/>
    <property type="evidence" value="ECO:0007669"/>
    <property type="project" value="UniProtKB-KW"/>
</dbReference>
<comment type="function">
    <text evidence="11">Catalyzes the addition of an amino acid to the nucleotide precursor UDP-N-acetylmuramoyl-L-alanyl-D-glutamate (UMAG) in the biosynthesis of bacterial cell-wall peptidoglycan.</text>
</comment>
<keyword evidence="4 11" id="KW-0132">Cell division</keyword>
<evidence type="ECO:0000313" key="16">
    <source>
        <dbReference type="EMBL" id="SIN78426.1"/>
    </source>
</evidence>
<dbReference type="Proteomes" id="UP000184699">
    <property type="component" value="Unassembled WGS sequence"/>
</dbReference>
<evidence type="ECO:0000256" key="12">
    <source>
        <dbReference type="RuleBase" id="RU004135"/>
    </source>
</evidence>
<evidence type="ECO:0000256" key="5">
    <source>
        <dbReference type="ARBA" id="ARBA00022741"/>
    </source>
</evidence>
<keyword evidence="2 11" id="KW-0963">Cytoplasm</keyword>
<dbReference type="Pfam" id="PF08245">
    <property type="entry name" value="Mur_ligase_M"/>
    <property type="match status" value="1"/>
</dbReference>
<evidence type="ECO:0000256" key="2">
    <source>
        <dbReference type="ARBA" id="ARBA00022490"/>
    </source>
</evidence>
<comment type="subcellular location">
    <subcellularLocation>
        <location evidence="11 12">Cytoplasm</location>
    </subcellularLocation>
</comment>
<feature type="binding site" evidence="11">
    <location>
        <position position="206"/>
    </location>
    <ligand>
        <name>UDP-N-acetyl-alpha-D-muramoyl-L-alanyl-D-glutamate</name>
        <dbReference type="ChEBI" id="CHEBI:83900"/>
    </ligand>
</feature>
<feature type="domain" description="Mur ligase N-terminal catalytic" evidence="13">
    <location>
        <begin position="39"/>
        <end position="112"/>
    </location>
</feature>
<evidence type="ECO:0000256" key="8">
    <source>
        <dbReference type="ARBA" id="ARBA00022984"/>
    </source>
</evidence>
<dbReference type="EC" id="6.3.2.-" evidence="11"/>
<feature type="binding site" evidence="11">
    <location>
        <position position="198"/>
    </location>
    <ligand>
        <name>UDP-N-acetyl-alpha-D-muramoyl-L-alanyl-D-glutamate</name>
        <dbReference type="ChEBI" id="CHEBI:83900"/>
    </ligand>
</feature>
<keyword evidence="7 11" id="KW-0133">Cell shape</keyword>
<evidence type="ECO:0000256" key="1">
    <source>
        <dbReference type="ARBA" id="ARBA00005898"/>
    </source>
</evidence>
<dbReference type="GO" id="GO:0051301">
    <property type="term" value="P:cell division"/>
    <property type="evidence" value="ECO:0007669"/>
    <property type="project" value="UniProtKB-KW"/>
</dbReference>
<dbReference type="SUPFAM" id="SSF53244">
    <property type="entry name" value="MurD-like peptide ligases, peptide-binding domain"/>
    <property type="match status" value="1"/>
</dbReference>
<dbReference type="GO" id="GO:0009252">
    <property type="term" value="P:peptidoglycan biosynthetic process"/>
    <property type="evidence" value="ECO:0007669"/>
    <property type="project" value="UniProtKB-UniRule"/>
</dbReference>
<evidence type="ECO:0000259" key="15">
    <source>
        <dbReference type="Pfam" id="PF08245"/>
    </source>
</evidence>
<dbReference type="GO" id="GO:0004326">
    <property type="term" value="F:tetrahydrofolylpolyglutamate synthase activity"/>
    <property type="evidence" value="ECO:0007669"/>
    <property type="project" value="InterPro"/>
</dbReference>
<feature type="binding site" evidence="11">
    <location>
        <begin position="129"/>
        <end position="135"/>
    </location>
    <ligand>
        <name>ATP</name>
        <dbReference type="ChEBI" id="CHEBI:30616"/>
    </ligand>
</feature>
<dbReference type="GO" id="GO:0005524">
    <property type="term" value="F:ATP binding"/>
    <property type="evidence" value="ECO:0007669"/>
    <property type="project" value="UniProtKB-UniRule"/>
</dbReference>
<accession>A0A1N6E608</accession>
<keyword evidence="8 11" id="KW-0573">Peptidoglycan synthesis</keyword>
<gene>
    <name evidence="11" type="primary">murE</name>
    <name evidence="16" type="ORF">SAMN05443544_1125</name>
</gene>
<dbReference type="InterPro" id="IPR013221">
    <property type="entry name" value="Mur_ligase_cen"/>
</dbReference>
<comment type="pathway">
    <text evidence="11 12">Cell wall biogenesis; peptidoglycan biosynthesis.</text>
</comment>
<feature type="binding site" evidence="11">
    <location>
        <begin position="171"/>
        <end position="172"/>
    </location>
    <ligand>
        <name>UDP-N-acetyl-alpha-D-muramoyl-L-alanyl-D-glutamate</name>
        <dbReference type="ChEBI" id="CHEBI:83900"/>
    </ligand>
</feature>
<reference evidence="17" key="1">
    <citation type="submission" date="2016-11" db="EMBL/GenBank/DDBJ databases">
        <authorList>
            <person name="Varghese N."/>
            <person name="Submissions S."/>
        </authorList>
    </citation>
    <scope>NUCLEOTIDE SEQUENCE [LARGE SCALE GENOMIC DNA]</scope>
    <source>
        <strain evidence="17">DSM 8595</strain>
    </source>
</reference>
<feature type="binding site" evidence="11">
    <location>
        <position position="46"/>
    </location>
    <ligand>
        <name>UDP-N-acetyl-alpha-D-muramoyl-L-alanyl-D-glutamate</name>
        <dbReference type="ChEBI" id="CHEBI:83900"/>
    </ligand>
</feature>
<dbReference type="UniPathway" id="UPA00219"/>
<evidence type="ECO:0000256" key="6">
    <source>
        <dbReference type="ARBA" id="ARBA00022840"/>
    </source>
</evidence>
<evidence type="ECO:0000256" key="11">
    <source>
        <dbReference type="HAMAP-Rule" id="MF_00208"/>
    </source>
</evidence>
<dbReference type="PROSITE" id="PS01011">
    <property type="entry name" value="FOLYLPOLYGLU_SYNT_1"/>
    <property type="match status" value="1"/>
</dbReference>
<dbReference type="RefSeq" id="WP_074259259.1">
    <property type="nucleotide sequence ID" value="NZ_FSRJ01000001.1"/>
</dbReference>
<dbReference type="InterPro" id="IPR005761">
    <property type="entry name" value="UDP-N-AcMur-Glu-dNH2Pim_ligase"/>
</dbReference>
<evidence type="ECO:0000259" key="13">
    <source>
        <dbReference type="Pfam" id="PF01225"/>
    </source>
</evidence>
<dbReference type="InterPro" id="IPR018109">
    <property type="entry name" value="Folylpolyglutamate_synth_CS"/>
</dbReference>
<evidence type="ECO:0000256" key="7">
    <source>
        <dbReference type="ARBA" id="ARBA00022960"/>
    </source>
</evidence>
<dbReference type="AlphaFoldDB" id="A0A1N6E608"/>
<comment type="cofactor">
    <cofactor evidence="11">
        <name>Mg(2+)</name>
        <dbReference type="ChEBI" id="CHEBI:18420"/>
    </cofactor>
</comment>
<dbReference type="PANTHER" id="PTHR23135:SF4">
    <property type="entry name" value="UDP-N-ACETYLMURAMOYL-L-ALANYL-D-GLUTAMATE--2,6-DIAMINOPIMELATE LIGASE MURE HOMOLOG, CHLOROPLASTIC"/>
    <property type="match status" value="1"/>
</dbReference>
<dbReference type="OrthoDB" id="9800958at2"/>
<feature type="modified residue" description="N6-carboxylysine" evidence="11">
    <location>
        <position position="238"/>
    </location>
</feature>
<dbReference type="Pfam" id="PF02875">
    <property type="entry name" value="Mur_ligase_C"/>
    <property type="match status" value="1"/>
</dbReference>
<dbReference type="HAMAP" id="MF_00208">
    <property type="entry name" value="MurE"/>
    <property type="match status" value="1"/>
</dbReference>
<dbReference type="GO" id="GO:0071555">
    <property type="term" value="P:cell wall organization"/>
    <property type="evidence" value="ECO:0007669"/>
    <property type="project" value="UniProtKB-KW"/>
</dbReference>
<feature type="binding site" evidence="11">
    <location>
        <position position="44"/>
    </location>
    <ligand>
        <name>UDP-N-acetyl-alpha-D-muramoyl-L-alanyl-D-glutamate</name>
        <dbReference type="ChEBI" id="CHEBI:83900"/>
    </ligand>
</feature>
<dbReference type="SUPFAM" id="SSF53623">
    <property type="entry name" value="MurD-like peptide ligases, catalytic domain"/>
    <property type="match status" value="1"/>
</dbReference>
<dbReference type="InterPro" id="IPR036615">
    <property type="entry name" value="Mur_ligase_C_dom_sf"/>
</dbReference>
<keyword evidence="3 11" id="KW-0436">Ligase</keyword>
<comment type="caution">
    <text evidence="11">Lacks conserved residue(s) required for the propagation of feature annotation.</text>
</comment>
<dbReference type="InterPro" id="IPR035911">
    <property type="entry name" value="MurE/MurF_N"/>
</dbReference>
<keyword evidence="6 11" id="KW-0067">ATP-binding</keyword>
<dbReference type="InterPro" id="IPR004101">
    <property type="entry name" value="Mur_ligase_C"/>
</dbReference>
<evidence type="ECO:0000313" key="17">
    <source>
        <dbReference type="Proteomes" id="UP000184699"/>
    </source>
</evidence>
<dbReference type="InterPro" id="IPR036565">
    <property type="entry name" value="Mur-like_cat_sf"/>
</dbReference>